<gene>
    <name evidence="1" type="ORF">L3Q82_007059</name>
</gene>
<evidence type="ECO:0000313" key="2">
    <source>
        <dbReference type="Proteomes" id="UP000831701"/>
    </source>
</evidence>
<accession>A0ACB8WVX7</accession>
<organism evidence="1 2">
    <name type="scientific">Scortum barcoo</name>
    <name type="common">barcoo grunter</name>
    <dbReference type="NCBI Taxonomy" id="214431"/>
    <lineage>
        <taxon>Eukaryota</taxon>
        <taxon>Metazoa</taxon>
        <taxon>Chordata</taxon>
        <taxon>Craniata</taxon>
        <taxon>Vertebrata</taxon>
        <taxon>Euteleostomi</taxon>
        <taxon>Actinopterygii</taxon>
        <taxon>Neopterygii</taxon>
        <taxon>Teleostei</taxon>
        <taxon>Neoteleostei</taxon>
        <taxon>Acanthomorphata</taxon>
        <taxon>Eupercaria</taxon>
        <taxon>Centrarchiformes</taxon>
        <taxon>Terapontoidei</taxon>
        <taxon>Terapontidae</taxon>
        <taxon>Scortum</taxon>
    </lineage>
</organism>
<dbReference type="EMBL" id="CM041535">
    <property type="protein sequence ID" value="KAI3372207.1"/>
    <property type="molecule type" value="Genomic_DNA"/>
</dbReference>
<name>A0ACB8WVX7_9TELE</name>
<comment type="caution">
    <text evidence="1">The sequence shown here is derived from an EMBL/GenBank/DDBJ whole genome shotgun (WGS) entry which is preliminary data.</text>
</comment>
<protein>
    <submittedName>
        <fullName evidence="1">Uncharacterized protein</fullName>
    </submittedName>
</protein>
<keyword evidence="2" id="KW-1185">Reference proteome</keyword>
<reference evidence="1" key="1">
    <citation type="submission" date="2022-04" db="EMBL/GenBank/DDBJ databases">
        <title>Jade perch genome.</title>
        <authorList>
            <person name="Chao B."/>
        </authorList>
    </citation>
    <scope>NUCLEOTIDE SEQUENCE</scope>
    <source>
        <strain evidence="1">CB-2022</strain>
    </source>
</reference>
<proteinExistence type="predicted"/>
<sequence>MMVLSSSKFDDGVGAVENLCDEERLICQNGGTCVDFQRCVCPDNFTVLEAPVTLPGGQELEKEYVQDERSP</sequence>
<dbReference type="Proteomes" id="UP000831701">
    <property type="component" value="Chromosome 5"/>
</dbReference>
<evidence type="ECO:0000313" key="1">
    <source>
        <dbReference type="EMBL" id="KAI3372207.1"/>
    </source>
</evidence>